<keyword evidence="7" id="KW-1185">Reference proteome</keyword>
<dbReference type="GO" id="GO:1990904">
    <property type="term" value="C:ribonucleoprotein complex"/>
    <property type="evidence" value="ECO:0007669"/>
    <property type="project" value="UniProtKB-KW"/>
</dbReference>
<dbReference type="GeneTree" id="ENSGT00950000183198"/>
<dbReference type="Gene3D" id="3.30.1490.10">
    <property type="match status" value="1"/>
</dbReference>
<gene>
    <name evidence="6" type="primary">LOC100482429</name>
</gene>
<dbReference type="InterPro" id="IPR035987">
    <property type="entry name" value="Ribosomal_uS8_sf"/>
</dbReference>
<dbReference type="NCBIfam" id="NF003115">
    <property type="entry name" value="PRK04034.1"/>
    <property type="match status" value="1"/>
</dbReference>
<evidence type="ECO:0000256" key="2">
    <source>
        <dbReference type="ARBA" id="ARBA00022980"/>
    </source>
</evidence>
<dbReference type="Proteomes" id="UP000008912">
    <property type="component" value="Unassembled WGS sequence"/>
</dbReference>
<keyword evidence="2" id="KW-0689">Ribosomal protein</keyword>
<organism evidence="6 7">
    <name type="scientific">Ailuropoda melanoleuca</name>
    <name type="common">Giant panda</name>
    <dbReference type="NCBI Taxonomy" id="9646"/>
    <lineage>
        <taxon>Eukaryota</taxon>
        <taxon>Metazoa</taxon>
        <taxon>Chordata</taxon>
        <taxon>Craniata</taxon>
        <taxon>Vertebrata</taxon>
        <taxon>Euteleostomi</taxon>
        <taxon>Mammalia</taxon>
        <taxon>Eutheria</taxon>
        <taxon>Laurasiatheria</taxon>
        <taxon>Carnivora</taxon>
        <taxon>Caniformia</taxon>
        <taxon>Ursidae</taxon>
        <taxon>Ailuropoda</taxon>
    </lineage>
</organism>
<dbReference type="FunFam" id="3.30.1370.30:FF:000001">
    <property type="entry name" value="40S ribosomal protein S15a"/>
    <property type="match status" value="1"/>
</dbReference>
<reference evidence="6" key="2">
    <citation type="submission" date="2025-08" db="UniProtKB">
        <authorList>
            <consortium name="Ensembl"/>
        </authorList>
    </citation>
    <scope>IDENTIFICATION</scope>
</reference>
<dbReference type="FunFam" id="3.30.1490.10:FF:000002">
    <property type="entry name" value="40S ribosomal protein S15a"/>
    <property type="match status" value="1"/>
</dbReference>
<dbReference type="InterPro" id="IPR000630">
    <property type="entry name" value="Ribosomal_uS8"/>
</dbReference>
<dbReference type="OrthoDB" id="10250260at2759"/>
<accession>A0A7N5KBJ0</accession>
<dbReference type="Gene3D" id="3.30.1370.30">
    <property type="match status" value="1"/>
</dbReference>
<dbReference type="GeneID" id="100482429"/>
<comment type="similarity">
    <text evidence="1">Belongs to the universal ribosomal protein uS8 family.</text>
</comment>
<dbReference type="GO" id="GO:0005840">
    <property type="term" value="C:ribosome"/>
    <property type="evidence" value="ECO:0007669"/>
    <property type="project" value="UniProtKB-KW"/>
</dbReference>
<dbReference type="GO" id="GO:0003735">
    <property type="term" value="F:structural constituent of ribosome"/>
    <property type="evidence" value="ECO:0007669"/>
    <property type="project" value="InterPro"/>
</dbReference>
<dbReference type="GO" id="GO:0006412">
    <property type="term" value="P:translation"/>
    <property type="evidence" value="ECO:0007669"/>
    <property type="project" value="InterPro"/>
</dbReference>
<dbReference type="InParanoid" id="A0A7N5KBJ0"/>
<reference evidence="6" key="3">
    <citation type="submission" date="2025-09" db="UniProtKB">
        <authorList>
            <consortium name="Ensembl"/>
        </authorList>
    </citation>
    <scope>IDENTIFICATION</scope>
</reference>
<proteinExistence type="inferred from homology"/>
<dbReference type="AlphaFoldDB" id="A0A7N5KBJ0"/>
<name>A0A7N5KBJ0_AILME</name>
<dbReference type="Pfam" id="PF00410">
    <property type="entry name" value="Ribosomal_S8"/>
    <property type="match status" value="1"/>
</dbReference>
<evidence type="ECO:0000256" key="4">
    <source>
        <dbReference type="ARBA" id="ARBA00035258"/>
    </source>
</evidence>
<dbReference type="KEGG" id="aml:100482429"/>
<evidence type="ECO:0000256" key="3">
    <source>
        <dbReference type="ARBA" id="ARBA00023274"/>
    </source>
</evidence>
<keyword evidence="3" id="KW-0687">Ribonucleoprotein</keyword>
<evidence type="ECO:0000313" key="7">
    <source>
        <dbReference type="Proteomes" id="UP000008912"/>
    </source>
</evidence>
<dbReference type="PANTHER" id="PTHR11758">
    <property type="entry name" value="40S RIBOSOMAL PROTEIN S15A"/>
    <property type="match status" value="1"/>
</dbReference>
<evidence type="ECO:0000256" key="1">
    <source>
        <dbReference type="ARBA" id="ARBA00006471"/>
    </source>
</evidence>
<evidence type="ECO:0000256" key="5">
    <source>
        <dbReference type="ARBA" id="ARBA00035422"/>
    </source>
</evidence>
<sequence>MVHMNVLADALKSINNAEKRGKCQVLFGPCSKVIIQFLTVMKHGYIGKIGKFKITDDHRAGKIVVNLMGRLNKCGVFSPRFYVHLKDLEKWQNNLPPSCQFGFIVLTTSAGITDHEEARQKHTGGIILGFFF</sequence>
<dbReference type="RefSeq" id="XP_034510847.1">
    <property type="nucleotide sequence ID" value="XM_034654956.1"/>
</dbReference>
<protein>
    <recommendedName>
        <fullName evidence="4">Small ribosomal subunit protein uS8</fullName>
    </recommendedName>
    <alternativeName>
        <fullName evidence="5">40S ribosomal protein S15a</fullName>
    </alternativeName>
</protein>
<dbReference type="SUPFAM" id="SSF56047">
    <property type="entry name" value="Ribosomal protein S8"/>
    <property type="match status" value="1"/>
</dbReference>
<dbReference type="Ensembl" id="ENSAMET00000026318.1">
    <property type="protein sequence ID" value="ENSAMEP00000035568.1"/>
    <property type="gene ID" value="ENSAMEG00000030216.1"/>
</dbReference>
<evidence type="ECO:0000313" key="6">
    <source>
        <dbReference type="Ensembl" id="ENSAMEP00000035568.1"/>
    </source>
</evidence>
<reference evidence="6 7" key="1">
    <citation type="journal article" date="2010" name="Nature">
        <title>The sequence and de novo assembly of the giant panda genome.</title>
        <authorList>
            <person name="Li R."/>
            <person name="Fan W."/>
            <person name="Tian G."/>
            <person name="Zhu H."/>
            <person name="He L."/>
            <person name="Cai J."/>
            <person name="Huang Q."/>
            <person name="Cai Q."/>
            <person name="Li B."/>
            <person name="Bai Y."/>
            <person name="Zhang Z."/>
            <person name="Zhang Y."/>
            <person name="Wang W."/>
            <person name="Li J."/>
            <person name="Wei F."/>
            <person name="Li H."/>
            <person name="Jian M."/>
            <person name="Li J."/>
            <person name="Zhang Z."/>
            <person name="Nielsen R."/>
            <person name="Li D."/>
            <person name="Gu W."/>
            <person name="Yang Z."/>
            <person name="Xuan Z."/>
            <person name="Ryder O.A."/>
            <person name="Leung F.C."/>
            <person name="Zhou Y."/>
            <person name="Cao J."/>
            <person name="Sun X."/>
            <person name="Fu Y."/>
            <person name="Fang X."/>
            <person name="Guo X."/>
            <person name="Wang B."/>
            <person name="Hou R."/>
            <person name="Shen F."/>
            <person name="Mu B."/>
            <person name="Ni P."/>
            <person name="Lin R."/>
            <person name="Qian W."/>
            <person name="Wang G."/>
            <person name="Yu C."/>
            <person name="Nie W."/>
            <person name="Wang J."/>
            <person name="Wu Z."/>
            <person name="Liang H."/>
            <person name="Min J."/>
            <person name="Wu Q."/>
            <person name="Cheng S."/>
            <person name="Ruan J."/>
            <person name="Wang M."/>
            <person name="Shi Z."/>
            <person name="Wen M."/>
            <person name="Liu B."/>
            <person name="Ren X."/>
            <person name="Zheng H."/>
            <person name="Dong D."/>
            <person name="Cook K."/>
            <person name="Shan G."/>
            <person name="Zhang H."/>
            <person name="Kosiol C."/>
            <person name="Xie X."/>
            <person name="Lu Z."/>
            <person name="Zheng H."/>
            <person name="Li Y."/>
            <person name="Steiner C.C."/>
            <person name="Lam T.T."/>
            <person name="Lin S."/>
            <person name="Zhang Q."/>
            <person name="Li G."/>
            <person name="Tian J."/>
            <person name="Gong T."/>
            <person name="Liu H."/>
            <person name="Zhang D."/>
            <person name="Fang L."/>
            <person name="Ye C."/>
            <person name="Zhang J."/>
            <person name="Hu W."/>
            <person name="Xu A."/>
            <person name="Ren Y."/>
            <person name="Zhang G."/>
            <person name="Bruford M.W."/>
            <person name="Li Q."/>
            <person name="Ma L."/>
            <person name="Guo Y."/>
            <person name="An N."/>
            <person name="Hu Y."/>
            <person name="Zheng Y."/>
            <person name="Shi Y."/>
            <person name="Li Z."/>
            <person name="Liu Q."/>
            <person name="Chen Y."/>
            <person name="Zhao J."/>
            <person name="Qu N."/>
            <person name="Zhao S."/>
            <person name="Tian F."/>
            <person name="Wang X."/>
            <person name="Wang H."/>
            <person name="Xu L."/>
            <person name="Liu X."/>
            <person name="Vinar T."/>
            <person name="Wang Y."/>
            <person name="Lam T.W."/>
            <person name="Yiu S.M."/>
            <person name="Liu S."/>
            <person name="Zhang H."/>
            <person name="Li D."/>
            <person name="Huang Y."/>
            <person name="Wang X."/>
            <person name="Yang G."/>
            <person name="Jiang Z."/>
            <person name="Wang J."/>
            <person name="Qin N."/>
            <person name="Li L."/>
            <person name="Li J."/>
            <person name="Bolund L."/>
            <person name="Kristiansen K."/>
            <person name="Wong G.K."/>
            <person name="Olson M."/>
            <person name="Zhang X."/>
            <person name="Li S."/>
            <person name="Yang H."/>
            <person name="Wang J."/>
            <person name="Wang J."/>
        </authorList>
    </citation>
    <scope>NUCLEOTIDE SEQUENCE [LARGE SCALE GENOMIC DNA]</scope>
</reference>